<dbReference type="InterPro" id="IPR035246">
    <property type="entry name" value="Spermidine_synt_N"/>
</dbReference>
<dbReference type="NCBIfam" id="TIGR00417">
    <property type="entry name" value="speE"/>
    <property type="match status" value="1"/>
</dbReference>
<evidence type="ECO:0000259" key="3">
    <source>
        <dbReference type="PROSITE" id="PS51006"/>
    </source>
</evidence>
<dbReference type="GO" id="GO:0005829">
    <property type="term" value="C:cytosol"/>
    <property type="evidence" value="ECO:0007669"/>
    <property type="project" value="TreeGrafter"/>
</dbReference>
<dbReference type="SUPFAM" id="SSF53335">
    <property type="entry name" value="S-adenosyl-L-methionine-dependent methyltransferases"/>
    <property type="match status" value="1"/>
</dbReference>
<keyword evidence="2" id="KW-0808">Transferase</keyword>
<proteinExistence type="inferred from homology"/>
<protein>
    <recommendedName>
        <fullName evidence="3">PABS domain-containing protein</fullName>
    </recommendedName>
</protein>
<accession>A0A0F9N8C4</accession>
<dbReference type="PANTHER" id="PTHR11558:SF11">
    <property type="entry name" value="SPERMIDINE SYNTHASE"/>
    <property type="match status" value="1"/>
</dbReference>
<dbReference type="InterPro" id="IPR029063">
    <property type="entry name" value="SAM-dependent_MTases_sf"/>
</dbReference>
<dbReference type="PROSITE" id="PS01330">
    <property type="entry name" value="PABS_1"/>
    <property type="match status" value="1"/>
</dbReference>
<dbReference type="HAMAP" id="MF_00198">
    <property type="entry name" value="Spermidine_synth"/>
    <property type="match status" value="1"/>
</dbReference>
<comment type="caution">
    <text evidence="4">The sequence shown here is derived from an EMBL/GenBank/DDBJ whole genome shotgun (WGS) entry which is preliminary data.</text>
</comment>
<dbReference type="InterPro" id="IPR037163">
    <property type="entry name" value="Spermidine_synt_N_sf"/>
</dbReference>
<dbReference type="InterPro" id="IPR001045">
    <property type="entry name" value="Spermi_synthase"/>
</dbReference>
<name>A0A0F9N8C4_9ZZZZ</name>
<dbReference type="GO" id="GO:0008295">
    <property type="term" value="P:spermidine biosynthetic process"/>
    <property type="evidence" value="ECO:0007669"/>
    <property type="project" value="TreeGrafter"/>
</dbReference>
<dbReference type="EMBL" id="LAZR01004491">
    <property type="protein sequence ID" value="KKN08117.1"/>
    <property type="molecule type" value="Genomic_DNA"/>
</dbReference>
<dbReference type="Gene3D" id="3.40.50.150">
    <property type="entry name" value="Vaccinia Virus protein VP39"/>
    <property type="match status" value="1"/>
</dbReference>
<dbReference type="CDD" id="cd02440">
    <property type="entry name" value="AdoMet_MTases"/>
    <property type="match status" value="1"/>
</dbReference>
<dbReference type="Pfam" id="PF17284">
    <property type="entry name" value="Spermine_synt_N"/>
    <property type="match status" value="1"/>
</dbReference>
<dbReference type="InterPro" id="IPR030374">
    <property type="entry name" value="PABS"/>
</dbReference>
<gene>
    <name evidence="4" type="ORF">LCGC14_1059850</name>
</gene>
<dbReference type="PANTHER" id="PTHR11558">
    <property type="entry name" value="SPERMIDINE/SPERMINE SYNTHASE"/>
    <property type="match status" value="1"/>
</dbReference>
<dbReference type="PROSITE" id="PS51006">
    <property type="entry name" value="PABS_2"/>
    <property type="match status" value="1"/>
</dbReference>
<comment type="similarity">
    <text evidence="1">Belongs to the spermidine/spermine synthase family.</text>
</comment>
<dbReference type="InterPro" id="IPR030373">
    <property type="entry name" value="PABS_CS"/>
</dbReference>
<evidence type="ECO:0000256" key="1">
    <source>
        <dbReference type="ARBA" id="ARBA00007867"/>
    </source>
</evidence>
<dbReference type="NCBIfam" id="NF002010">
    <property type="entry name" value="PRK00811.1"/>
    <property type="match status" value="1"/>
</dbReference>
<organism evidence="4">
    <name type="scientific">marine sediment metagenome</name>
    <dbReference type="NCBI Taxonomy" id="412755"/>
    <lineage>
        <taxon>unclassified sequences</taxon>
        <taxon>metagenomes</taxon>
        <taxon>ecological metagenomes</taxon>
    </lineage>
</organism>
<dbReference type="Gene3D" id="2.30.140.10">
    <property type="entry name" value="Spermidine synthase, tetramerisation domain"/>
    <property type="match status" value="1"/>
</dbReference>
<dbReference type="Pfam" id="PF01564">
    <property type="entry name" value="Spermine_synth"/>
    <property type="match status" value="1"/>
</dbReference>
<dbReference type="AlphaFoldDB" id="A0A0F9N8C4"/>
<reference evidence="4" key="1">
    <citation type="journal article" date="2015" name="Nature">
        <title>Complex archaea that bridge the gap between prokaryotes and eukaryotes.</title>
        <authorList>
            <person name="Spang A."/>
            <person name="Saw J.H."/>
            <person name="Jorgensen S.L."/>
            <person name="Zaremba-Niedzwiedzka K."/>
            <person name="Martijn J."/>
            <person name="Lind A.E."/>
            <person name="van Eijk R."/>
            <person name="Schleper C."/>
            <person name="Guy L."/>
            <person name="Ettema T.J."/>
        </authorList>
    </citation>
    <scope>NUCLEOTIDE SEQUENCE</scope>
</reference>
<evidence type="ECO:0000256" key="2">
    <source>
        <dbReference type="ARBA" id="ARBA00022679"/>
    </source>
</evidence>
<feature type="domain" description="PABS" evidence="3">
    <location>
        <begin position="2"/>
        <end position="236"/>
    </location>
</feature>
<sequence length="285" mass="32027">MTDWFTETLHSDFHLALLGSTVLCEIETAHQKLVILENDTFGRVMMLDSVFQTTERDEFIYHEMLTHVPILAHGSVQSVLIIGGGDGGALEEVLKHKDIQKVTMVEIDETVVEMSKKYLTSICGTSFDDPRTNLVIVDASDFIASCKDRYDVIIIDSTDPIGPGEVLFTKHFYQSCQQCLTYSGILITQNGMPFLQMQELRDSLSNLKELFSDVACYTATIPTYSGGVMAFGWATDDPTLRTETLGTLNRRFEQAKIETLYYTPEVHQAAFALPPYIKRIRDNAV</sequence>
<evidence type="ECO:0000313" key="4">
    <source>
        <dbReference type="EMBL" id="KKN08117.1"/>
    </source>
</evidence>
<dbReference type="GO" id="GO:0004766">
    <property type="term" value="F:spermidine synthase activity"/>
    <property type="evidence" value="ECO:0007669"/>
    <property type="project" value="TreeGrafter"/>
</dbReference>